<dbReference type="Proteomes" id="UP000192050">
    <property type="component" value="Chromosome"/>
</dbReference>
<keyword evidence="1" id="KW-0812">Transmembrane</keyword>
<reference evidence="2 3" key="1">
    <citation type="submission" date="2011-10" db="EMBL/GenBank/DDBJ databases">
        <title>Metabolic and evolutionary patterns in the extreme acidophile Ferroplasma acidiphilum.</title>
        <authorList>
            <person name="Golyshina O.V."/>
            <person name="Kozyavkin S.A."/>
            <person name="Tatusov R.L."/>
            <person name="Slesarev A.I."/>
            <person name="Golyshin P.N."/>
        </authorList>
    </citation>
    <scope>NUCLEOTIDE SEQUENCE [LARGE SCALE GENOMIC DNA]</scope>
    <source>
        <strain evidence="3">Y</strain>
    </source>
</reference>
<evidence type="ECO:0000313" key="2">
    <source>
        <dbReference type="EMBL" id="ARD84777.1"/>
    </source>
</evidence>
<organism evidence="2 3">
    <name type="scientific">Ferroplasma acidiphilum</name>
    <dbReference type="NCBI Taxonomy" id="74969"/>
    <lineage>
        <taxon>Archaea</taxon>
        <taxon>Methanobacteriati</taxon>
        <taxon>Thermoplasmatota</taxon>
        <taxon>Thermoplasmata</taxon>
        <taxon>Thermoplasmatales</taxon>
        <taxon>Ferroplasmaceae</taxon>
        <taxon>Ferroplasma</taxon>
    </lineage>
</organism>
<name>A0A1V0N3W5_9ARCH</name>
<dbReference type="RefSeq" id="WP_155951114.1">
    <property type="nucleotide sequence ID" value="NZ_CP015363.1"/>
</dbReference>
<dbReference type="AlphaFoldDB" id="A0A1V0N3W5"/>
<sequence length="209" mass="24691">MKYVKQQGRQGKGRKLGIFLNENIKDKIIFYDMETITIGANWAEGLSVENFPIFAITKNKKILFFLPPPKSSTYKKSDNIILLPDYTIHFRINKESHFFQYSISQNLKINYDIDYIYHTYFIAPEKDEKYLIMSLLMFMLLFPFTELLFLILHLNSFSYLFDILEVEVVLILTTSFAQLRTKFINYRIWTAISIILMGILFVTGLVYLL</sequence>
<proteinExistence type="predicted"/>
<keyword evidence="1" id="KW-0472">Membrane</keyword>
<gene>
    <name evidence="2" type="ORF">FAD_0883</name>
</gene>
<evidence type="ECO:0000256" key="1">
    <source>
        <dbReference type="SAM" id="Phobius"/>
    </source>
</evidence>
<keyword evidence="3" id="KW-1185">Reference proteome</keyword>
<feature type="transmembrane region" description="Helical" evidence="1">
    <location>
        <begin position="188"/>
        <end position="208"/>
    </location>
</feature>
<dbReference type="EMBL" id="CP015363">
    <property type="protein sequence ID" value="ARD84777.1"/>
    <property type="molecule type" value="Genomic_DNA"/>
</dbReference>
<accession>A0A1V0N3W5</accession>
<protein>
    <submittedName>
        <fullName evidence="2">Uncharacterized protein</fullName>
    </submittedName>
</protein>
<feature type="transmembrane region" description="Helical" evidence="1">
    <location>
        <begin position="130"/>
        <end position="151"/>
    </location>
</feature>
<evidence type="ECO:0000313" key="3">
    <source>
        <dbReference type="Proteomes" id="UP000192050"/>
    </source>
</evidence>
<dbReference type="KEGG" id="fai:FAD_0883"/>
<keyword evidence="1" id="KW-1133">Transmembrane helix</keyword>
<dbReference type="GeneID" id="31676388"/>